<dbReference type="GO" id="GO:0006508">
    <property type="term" value="P:proteolysis"/>
    <property type="evidence" value="ECO:0007669"/>
    <property type="project" value="InterPro"/>
</dbReference>
<dbReference type="GO" id="GO:0004198">
    <property type="term" value="F:calcium-dependent cysteine-type endopeptidase activity"/>
    <property type="evidence" value="ECO:0007669"/>
    <property type="project" value="InterPro"/>
</dbReference>
<comment type="caution">
    <text evidence="5">Lacks conserved residue(s) required for the propagation of feature annotation.</text>
</comment>
<evidence type="ECO:0000256" key="5">
    <source>
        <dbReference type="PROSITE-ProRule" id="PRU00239"/>
    </source>
</evidence>
<gene>
    <name evidence="8" type="primary">LOC104942480</name>
</gene>
<protein>
    <submittedName>
        <fullName evidence="8">Calpain-1 catalytic subunit-like</fullName>
    </submittedName>
</protein>
<dbReference type="RefSeq" id="XP_010766012.1">
    <property type="nucleotide sequence ID" value="XM_010767710.1"/>
</dbReference>
<dbReference type="KEGG" id="ncc:104942480"/>
<keyword evidence="3" id="KW-0963">Cytoplasm</keyword>
<evidence type="ECO:0000256" key="3">
    <source>
        <dbReference type="ARBA" id="ARBA00022490"/>
    </source>
</evidence>
<dbReference type="InterPro" id="IPR022684">
    <property type="entry name" value="Calpain_cysteine_protease"/>
</dbReference>
<dbReference type="PROSITE" id="PS50203">
    <property type="entry name" value="CALPAIN_CAT"/>
    <property type="match status" value="1"/>
</dbReference>
<dbReference type="GO" id="GO:0005737">
    <property type="term" value="C:cytoplasm"/>
    <property type="evidence" value="ECO:0007669"/>
    <property type="project" value="TreeGrafter"/>
</dbReference>
<comment type="subcellular location">
    <subcellularLocation>
        <location evidence="1">Cytoplasm</location>
    </subcellularLocation>
</comment>
<proteinExistence type="inferred from homology"/>
<dbReference type="InterPro" id="IPR038765">
    <property type="entry name" value="Papain-like_cys_pep_sf"/>
</dbReference>
<name>A0A6I9MNM0_9TELE</name>
<comment type="similarity">
    <text evidence="2">Belongs to the peptidase C2 family.</text>
</comment>
<evidence type="ECO:0000259" key="6">
    <source>
        <dbReference type="PROSITE" id="PS50203"/>
    </source>
</evidence>
<keyword evidence="4" id="KW-0677">Repeat</keyword>
<dbReference type="PRINTS" id="PR00704">
    <property type="entry name" value="CALPAIN"/>
</dbReference>
<dbReference type="InterPro" id="IPR001300">
    <property type="entry name" value="Peptidase_C2_calpain_cat"/>
</dbReference>
<feature type="domain" description="Calpain catalytic" evidence="6">
    <location>
        <begin position="51"/>
        <end position="116"/>
    </location>
</feature>
<evidence type="ECO:0000313" key="7">
    <source>
        <dbReference type="Proteomes" id="UP000504611"/>
    </source>
</evidence>
<dbReference type="SUPFAM" id="SSF54001">
    <property type="entry name" value="Cysteine proteinases"/>
    <property type="match status" value="1"/>
</dbReference>
<dbReference type="Proteomes" id="UP000504611">
    <property type="component" value="Unplaced"/>
</dbReference>
<evidence type="ECO:0000256" key="4">
    <source>
        <dbReference type="ARBA" id="ARBA00022737"/>
    </source>
</evidence>
<accession>A0A6I9MNM0</accession>
<dbReference type="OrthoDB" id="424753at2759"/>
<dbReference type="AlphaFoldDB" id="A0A6I9MNM0"/>
<dbReference type="PANTHER" id="PTHR10183:SF284">
    <property type="entry name" value="CALPAIN-1 CATALYTIC SUBUNIT"/>
    <property type="match status" value="1"/>
</dbReference>
<organism evidence="7 8">
    <name type="scientific">Notothenia coriiceps</name>
    <name type="common">black rockcod</name>
    <dbReference type="NCBI Taxonomy" id="8208"/>
    <lineage>
        <taxon>Eukaryota</taxon>
        <taxon>Metazoa</taxon>
        <taxon>Chordata</taxon>
        <taxon>Craniata</taxon>
        <taxon>Vertebrata</taxon>
        <taxon>Euteleostomi</taxon>
        <taxon>Actinopterygii</taxon>
        <taxon>Neopterygii</taxon>
        <taxon>Teleostei</taxon>
        <taxon>Neoteleostei</taxon>
        <taxon>Acanthomorphata</taxon>
        <taxon>Eupercaria</taxon>
        <taxon>Perciformes</taxon>
        <taxon>Notothenioidei</taxon>
        <taxon>Nototheniidae</taxon>
        <taxon>Notothenia</taxon>
    </lineage>
</organism>
<evidence type="ECO:0000256" key="1">
    <source>
        <dbReference type="ARBA" id="ARBA00004496"/>
    </source>
</evidence>
<reference evidence="8" key="1">
    <citation type="submission" date="2025-08" db="UniProtKB">
        <authorList>
            <consortium name="RefSeq"/>
        </authorList>
    </citation>
    <scope>IDENTIFICATION</scope>
    <source>
        <tissue evidence="8">Muscle</tissue>
    </source>
</reference>
<dbReference type="Pfam" id="PF00648">
    <property type="entry name" value="Peptidase_C2"/>
    <property type="match status" value="1"/>
</dbReference>
<dbReference type="PANTHER" id="PTHR10183">
    <property type="entry name" value="CALPAIN"/>
    <property type="match status" value="1"/>
</dbReference>
<sequence>MEEPIVATGMAAKLRSQWDRDEGLGQNHKAVKFLGQDYENLKAQCLQGGRLFEDHLFACVTSSLGFDELGPRSAKTSGVRWMRPTEVCKRPEFIVDGATRTDICQGSLGEFPSVSL</sequence>
<evidence type="ECO:0000256" key="2">
    <source>
        <dbReference type="ARBA" id="ARBA00007623"/>
    </source>
</evidence>
<dbReference type="GeneID" id="104942480"/>
<evidence type="ECO:0000313" key="8">
    <source>
        <dbReference type="RefSeq" id="XP_010766012.1"/>
    </source>
</evidence>
<keyword evidence="7" id="KW-1185">Reference proteome</keyword>